<keyword evidence="1" id="KW-1188">Viral release from host cell</keyword>
<dbReference type="Pfam" id="PF10145">
    <property type="entry name" value="PhageMin_Tail"/>
    <property type="match status" value="1"/>
</dbReference>
<evidence type="ECO:0000256" key="1">
    <source>
        <dbReference type="ARBA" id="ARBA00022612"/>
    </source>
</evidence>
<feature type="region of interest" description="Disordered" evidence="2">
    <location>
        <begin position="131"/>
        <end position="161"/>
    </location>
</feature>
<dbReference type="AlphaFoldDB" id="A0A4R2GR49"/>
<dbReference type="InterPro" id="IPR010090">
    <property type="entry name" value="Phage_tape_meas"/>
</dbReference>
<gene>
    <name evidence="4" type="ORF">EV666_10998</name>
</gene>
<dbReference type="EMBL" id="SLWL01000009">
    <property type="protein sequence ID" value="TCO12451.1"/>
    <property type="molecule type" value="Genomic_DNA"/>
</dbReference>
<evidence type="ECO:0000313" key="4">
    <source>
        <dbReference type="EMBL" id="TCO12451.1"/>
    </source>
</evidence>
<dbReference type="PANTHER" id="PTHR37813:SF1">
    <property type="entry name" value="FELS-2 PROPHAGE PROTEIN"/>
    <property type="match status" value="1"/>
</dbReference>
<accession>A0A4R2GR49</accession>
<proteinExistence type="predicted"/>
<reference evidence="4 5" key="1">
    <citation type="submission" date="2019-03" db="EMBL/GenBank/DDBJ databases">
        <title>Genomic Encyclopedia of Type Strains, Phase IV (KMG-IV): sequencing the most valuable type-strain genomes for metagenomic binning, comparative biology and taxonomic classification.</title>
        <authorList>
            <person name="Goeker M."/>
        </authorList>
    </citation>
    <scope>NUCLEOTIDE SEQUENCE [LARGE SCALE GENOMIC DNA]</scope>
    <source>
        <strain evidence="4 5">DSM 22958</strain>
    </source>
</reference>
<comment type="caution">
    <text evidence="4">The sequence shown here is derived from an EMBL/GenBank/DDBJ whole genome shotgun (WGS) entry which is preliminary data.</text>
</comment>
<dbReference type="NCBIfam" id="TIGR01760">
    <property type="entry name" value="tape_meas_TP901"/>
    <property type="match status" value="1"/>
</dbReference>
<evidence type="ECO:0000313" key="5">
    <source>
        <dbReference type="Proteomes" id="UP000294881"/>
    </source>
</evidence>
<protein>
    <submittedName>
        <fullName evidence="4">TP901 family phage tail tape measure protein</fullName>
    </submittedName>
</protein>
<dbReference type="Proteomes" id="UP000294881">
    <property type="component" value="Unassembled WGS sequence"/>
</dbReference>
<keyword evidence="5" id="KW-1185">Reference proteome</keyword>
<evidence type="ECO:0000259" key="3">
    <source>
        <dbReference type="Pfam" id="PF10145"/>
    </source>
</evidence>
<organism evidence="4 5">
    <name type="scientific">Camelimonas lactis</name>
    <dbReference type="NCBI Taxonomy" id="659006"/>
    <lineage>
        <taxon>Bacteria</taxon>
        <taxon>Pseudomonadati</taxon>
        <taxon>Pseudomonadota</taxon>
        <taxon>Alphaproteobacteria</taxon>
        <taxon>Hyphomicrobiales</taxon>
        <taxon>Chelatococcaceae</taxon>
        <taxon>Camelimonas</taxon>
    </lineage>
</organism>
<dbReference type="OrthoDB" id="8019720at2"/>
<evidence type="ECO:0000256" key="2">
    <source>
        <dbReference type="SAM" id="MobiDB-lite"/>
    </source>
</evidence>
<dbReference type="PANTHER" id="PTHR37813">
    <property type="entry name" value="FELS-2 PROPHAGE PROTEIN"/>
    <property type="match status" value="1"/>
</dbReference>
<sequence>MSNMRVKMILDLIANTGKGADKARKDLKGVKDAAKALKGSAGAGPDKLRKDLERLTPAARKAAKELAIAGHRERQIGRDSGVAKTTRQLEHARRTAKRLNTELRATPGASFAREARLRTHGRQIMERLDRKQARRAVLSSGGTATGARGRQRAPASSASAMAPEGASGAALMAAGRGLAPMFGAYMGWQGVKAVSRNTVGKSISFEAAMADVKRKVDLPDGGSFEQIEEWINKAAIRFGKSRTEVANLVAELGAAGVAYEDLSKAIELNTKASVAWDMTAGDTGNTMAKIRAGQNLTMTQLEEFGDKVNAIADAGASKESDLVEMYQRAGASGEISGLDMDTSLAFLAGMNSAGIQPEIAARGYAAMMSKLRVANTAGTDAMEEGFKLLGLTGDQVEQGMKKDAKKTLHDFIARFQAAKDQAGAATLIFGQGWWDEFARMVQAMPEIQKYLGILGDRSKWQGSMGKSLNIELETTDNHLKRLEALTSKIGDNLGRWMLPGINAGVNKVVEAMDKLDAIMKRGALLDDAAKRQAEGQALTPAQRAAMADDESGANQVGQAASERVQRQIGAEARKREQAIAADLGDNSKIDLVRLRARNLGRLKLDKEIEGVARSLALGDPTGSSPMYRAQRDRLAMLRGQRGRMGALEAEPTTIADDPRVVSLQDEQRRLRERLARQGRLAETAERPEDASGFAADATDTRRKIAASEHQLRRHLAPQLAAVQRWGFGGAWGAPVGEGGDGAIGSSGLTAFGLNGGGLASTGSRSVRGKGVAGSGANWASALRSDLDVDLGPAGMTMMEKLGAGIRSGGAAATGAASAVGGELQGAFAGVDLSNAGIQIMASLAAGIRSGGAQAIAAAAGIAAQVRGAAAGGGAGRIGGALHDGVE</sequence>
<feature type="domain" description="Phage tail tape measure protein" evidence="3">
    <location>
        <begin position="232"/>
        <end position="430"/>
    </location>
</feature>
<feature type="compositionally biased region" description="Low complexity" evidence="2">
    <location>
        <begin position="139"/>
        <end position="161"/>
    </location>
</feature>
<name>A0A4R2GR49_9HYPH</name>